<evidence type="ECO:0000313" key="2">
    <source>
        <dbReference type="Proteomes" id="UP001470230"/>
    </source>
</evidence>
<accession>A0ABR2KY16</accession>
<keyword evidence="2" id="KW-1185">Reference proteome</keyword>
<protein>
    <submittedName>
        <fullName evidence="1">Uncharacterized protein</fullName>
    </submittedName>
</protein>
<reference evidence="1 2" key="1">
    <citation type="submission" date="2024-04" db="EMBL/GenBank/DDBJ databases">
        <title>Tritrichomonas musculus Genome.</title>
        <authorList>
            <person name="Alves-Ferreira E."/>
            <person name="Grigg M."/>
            <person name="Lorenzi H."/>
            <person name="Galac M."/>
        </authorList>
    </citation>
    <scope>NUCLEOTIDE SEQUENCE [LARGE SCALE GENOMIC DNA]</scope>
    <source>
        <strain evidence="1 2">EAF2021</strain>
    </source>
</reference>
<organism evidence="1 2">
    <name type="scientific">Tritrichomonas musculus</name>
    <dbReference type="NCBI Taxonomy" id="1915356"/>
    <lineage>
        <taxon>Eukaryota</taxon>
        <taxon>Metamonada</taxon>
        <taxon>Parabasalia</taxon>
        <taxon>Tritrichomonadida</taxon>
        <taxon>Tritrichomonadidae</taxon>
        <taxon>Tritrichomonas</taxon>
    </lineage>
</organism>
<evidence type="ECO:0000313" key="1">
    <source>
        <dbReference type="EMBL" id="KAK8895984.1"/>
    </source>
</evidence>
<comment type="caution">
    <text evidence="1">The sequence shown here is derived from an EMBL/GenBank/DDBJ whole genome shotgun (WGS) entry which is preliminary data.</text>
</comment>
<dbReference type="Proteomes" id="UP001470230">
    <property type="component" value="Unassembled WGS sequence"/>
</dbReference>
<gene>
    <name evidence="1" type="ORF">M9Y10_013870</name>
</gene>
<sequence length="102" mass="12262">MYYKDTKAWKYLTFRFGEELDLDKLQLLGNKVCLALDSACEKFDDVEDATFWFDDYWEILKPVIDNQIHVFDENGIEINYTPERERQILNEDTKKNIKELQS</sequence>
<proteinExistence type="predicted"/>
<dbReference type="EMBL" id="JAPFFF010000002">
    <property type="protein sequence ID" value="KAK8895984.1"/>
    <property type="molecule type" value="Genomic_DNA"/>
</dbReference>
<name>A0ABR2KY16_9EUKA</name>